<keyword evidence="3" id="KW-1185">Reference proteome</keyword>
<dbReference type="KEGG" id="eke:EK0264_01415"/>
<gene>
    <name evidence="2" type="ORF">EK0264_01415</name>
</gene>
<evidence type="ECO:0000256" key="1">
    <source>
        <dbReference type="SAM" id="MobiDB-lite"/>
    </source>
</evidence>
<accession>A0A7L4YIW7</accession>
<evidence type="ECO:0000313" key="3">
    <source>
        <dbReference type="Proteomes" id="UP000463857"/>
    </source>
</evidence>
<dbReference type="OrthoDB" id="9835212at2"/>
<dbReference type="EMBL" id="CP047156">
    <property type="protein sequence ID" value="QHB99081.1"/>
    <property type="molecule type" value="Genomic_DNA"/>
</dbReference>
<dbReference type="Proteomes" id="UP000463857">
    <property type="component" value="Chromosome"/>
</dbReference>
<dbReference type="AlphaFoldDB" id="A0A7L4YIW7"/>
<dbReference type="RefSeq" id="WP_159542206.1">
    <property type="nucleotide sequence ID" value="NZ_CP047156.1"/>
</dbReference>
<evidence type="ECO:0000313" key="2">
    <source>
        <dbReference type="EMBL" id="QHB99081.1"/>
    </source>
</evidence>
<evidence type="ECO:0008006" key="4">
    <source>
        <dbReference type="Google" id="ProtNLM"/>
    </source>
</evidence>
<feature type="region of interest" description="Disordered" evidence="1">
    <location>
        <begin position="31"/>
        <end position="92"/>
    </location>
</feature>
<dbReference type="InParanoid" id="A0A7L4YIW7"/>
<reference evidence="2 3" key="1">
    <citation type="journal article" date="2018" name="Int. J. Syst. Evol. Microbiol.">
        <title>Epidermidibacterium keratini gen. nov., sp. nov., a member of the family Sporichthyaceae, isolated from keratin epidermis.</title>
        <authorList>
            <person name="Lee D.G."/>
            <person name="Trujillo M.E."/>
            <person name="Kang S."/>
            <person name="Nam J.J."/>
            <person name="Kim Y.J."/>
        </authorList>
    </citation>
    <scope>NUCLEOTIDE SEQUENCE [LARGE SCALE GENOMIC DNA]</scope>
    <source>
        <strain evidence="2 3">EPI-7</strain>
    </source>
</reference>
<name>A0A7L4YIW7_9ACTN</name>
<protein>
    <recommendedName>
        <fullName evidence="4">DUF4352 domain-containing protein</fullName>
    </recommendedName>
</protein>
<proteinExistence type="predicted"/>
<feature type="compositionally biased region" description="Low complexity" evidence="1">
    <location>
        <begin position="38"/>
        <end position="69"/>
    </location>
</feature>
<organism evidence="2 3">
    <name type="scientific">Epidermidibacterium keratini</name>
    <dbReference type="NCBI Taxonomy" id="1891644"/>
    <lineage>
        <taxon>Bacteria</taxon>
        <taxon>Bacillati</taxon>
        <taxon>Actinomycetota</taxon>
        <taxon>Actinomycetes</taxon>
        <taxon>Sporichthyales</taxon>
        <taxon>Sporichthyaceae</taxon>
        <taxon>Epidermidibacterium</taxon>
    </lineage>
</organism>
<sequence length="217" mass="22084">MSLTDSSKKKIAGAASAVGILLFGAACSSTVSGSATYSGAGNTSSEESSSSSKKSSSSSEETTEETSTAEGGGGGSVSTDPSNPPAQAPGEAYQYDNGVKVSLAAPIVDDSLDGILSDETGRIVNITIENPSTATIDMSTYRNDSTVECPGTGSQWILNWNSTDDTGPAQLTGGQSGTYRLEVAIKQDSVGVPCLVTVIFDSPDASSIDEANFMMTF</sequence>